<dbReference type="Proteomes" id="UP001285921">
    <property type="component" value="Unassembled WGS sequence"/>
</dbReference>
<keyword evidence="1" id="KW-0472">Membrane</keyword>
<dbReference type="InterPro" id="IPR021354">
    <property type="entry name" value="DUF2975"/>
</dbReference>
<dbReference type="Pfam" id="PF11188">
    <property type="entry name" value="DUF2975"/>
    <property type="match status" value="1"/>
</dbReference>
<dbReference type="RefSeq" id="WP_317979759.1">
    <property type="nucleotide sequence ID" value="NZ_BTCL01000005.1"/>
</dbReference>
<feature type="transmembrane region" description="Helical" evidence="1">
    <location>
        <begin position="116"/>
        <end position="139"/>
    </location>
</feature>
<name>A0ABQ6NJA8_9BACL</name>
<feature type="transmembrane region" description="Helical" evidence="1">
    <location>
        <begin position="90"/>
        <end position="110"/>
    </location>
</feature>
<gene>
    <name evidence="2" type="ORF">PghCCS26_19720</name>
</gene>
<organism evidence="2 3">
    <name type="scientific">Paenibacillus glycanilyticus</name>
    <dbReference type="NCBI Taxonomy" id="126569"/>
    <lineage>
        <taxon>Bacteria</taxon>
        <taxon>Bacillati</taxon>
        <taxon>Bacillota</taxon>
        <taxon>Bacilli</taxon>
        <taxon>Bacillales</taxon>
        <taxon>Paenibacillaceae</taxon>
        <taxon>Paenibacillus</taxon>
    </lineage>
</organism>
<keyword evidence="3" id="KW-1185">Reference proteome</keyword>
<protein>
    <recommendedName>
        <fullName evidence="4">DUF2975 domain-containing protein</fullName>
    </recommendedName>
</protein>
<sequence length="157" mass="17276">MNRVSTYFLKITVLFMAMPAIAVCVFGVIGLIRNNPNQFPGRMHPSDIGFFAAVIPYFIALYTVMKLLGYIDNNTAFSELSVRALKKIKYCGVSIGIIFVAMMPFVFIMARQEDAPGIIVIGLAVAFASFVVAVFGALLERLLQNAIKLKSDNELTV</sequence>
<evidence type="ECO:0000313" key="2">
    <source>
        <dbReference type="EMBL" id="GMK44844.1"/>
    </source>
</evidence>
<comment type="caution">
    <text evidence="2">The sequence shown here is derived from an EMBL/GenBank/DDBJ whole genome shotgun (WGS) entry which is preliminary data.</text>
</comment>
<proteinExistence type="predicted"/>
<accession>A0ABQ6NJA8</accession>
<keyword evidence="1" id="KW-1133">Transmembrane helix</keyword>
<feature type="transmembrane region" description="Helical" evidence="1">
    <location>
        <begin position="7"/>
        <end position="32"/>
    </location>
</feature>
<evidence type="ECO:0008006" key="4">
    <source>
        <dbReference type="Google" id="ProtNLM"/>
    </source>
</evidence>
<reference evidence="2 3" key="1">
    <citation type="submission" date="2023-05" db="EMBL/GenBank/DDBJ databases">
        <title>Draft genome of Paenibacillus sp. CCS26.</title>
        <authorList>
            <person name="Akita H."/>
            <person name="Shinto Y."/>
            <person name="Kimura Z."/>
        </authorList>
    </citation>
    <scope>NUCLEOTIDE SEQUENCE [LARGE SCALE GENOMIC DNA]</scope>
    <source>
        <strain evidence="2 3">CCS26</strain>
    </source>
</reference>
<evidence type="ECO:0000256" key="1">
    <source>
        <dbReference type="SAM" id="Phobius"/>
    </source>
</evidence>
<evidence type="ECO:0000313" key="3">
    <source>
        <dbReference type="Proteomes" id="UP001285921"/>
    </source>
</evidence>
<feature type="transmembrane region" description="Helical" evidence="1">
    <location>
        <begin position="48"/>
        <end position="69"/>
    </location>
</feature>
<dbReference type="EMBL" id="BTCL01000005">
    <property type="protein sequence ID" value="GMK44844.1"/>
    <property type="molecule type" value="Genomic_DNA"/>
</dbReference>
<keyword evidence="1" id="KW-0812">Transmembrane</keyword>